<evidence type="ECO:0000256" key="5">
    <source>
        <dbReference type="ARBA" id="ARBA00023014"/>
    </source>
</evidence>
<feature type="transmembrane region" description="Helical" evidence="6">
    <location>
        <begin position="174"/>
        <end position="192"/>
    </location>
</feature>
<evidence type="ECO:0000256" key="1">
    <source>
        <dbReference type="ARBA" id="ARBA00022485"/>
    </source>
</evidence>
<dbReference type="PANTHER" id="PTHR43255:SF1">
    <property type="entry name" value="IRON-SULFUR-BINDING OXIDOREDUCTASE FADF-RELATED"/>
    <property type="match status" value="1"/>
</dbReference>
<organism evidence="8 9">
    <name type="scientific">Lederbergia citri</name>
    <dbReference type="NCBI Taxonomy" id="2833580"/>
    <lineage>
        <taxon>Bacteria</taxon>
        <taxon>Bacillati</taxon>
        <taxon>Bacillota</taxon>
        <taxon>Bacilli</taxon>
        <taxon>Bacillales</taxon>
        <taxon>Bacillaceae</taxon>
        <taxon>Lederbergia</taxon>
    </lineage>
</organism>
<protein>
    <submittedName>
        <fullName evidence="8">(Fe-S)-binding protein</fullName>
    </submittedName>
</protein>
<dbReference type="Proteomes" id="UP000681414">
    <property type="component" value="Unassembled WGS sequence"/>
</dbReference>
<evidence type="ECO:0000256" key="3">
    <source>
        <dbReference type="ARBA" id="ARBA00023002"/>
    </source>
</evidence>
<dbReference type="SUPFAM" id="SSF103501">
    <property type="entry name" value="Respiratory nitrate reductase 1 gamma chain"/>
    <property type="match status" value="1"/>
</dbReference>
<dbReference type="GO" id="GO:0016491">
    <property type="term" value="F:oxidoreductase activity"/>
    <property type="evidence" value="ECO:0007669"/>
    <property type="project" value="UniProtKB-KW"/>
</dbReference>
<evidence type="ECO:0000256" key="2">
    <source>
        <dbReference type="ARBA" id="ARBA00022723"/>
    </source>
</evidence>
<evidence type="ECO:0000313" key="8">
    <source>
        <dbReference type="EMBL" id="MBS4195884.1"/>
    </source>
</evidence>
<dbReference type="PROSITE" id="PS00198">
    <property type="entry name" value="4FE4S_FER_1"/>
    <property type="match status" value="2"/>
</dbReference>
<dbReference type="PROSITE" id="PS51379">
    <property type="entry name" value="4FE4S_FER_2"/>
    <property type="match status" value="1"/>
</dbReference>
<dbReference type="SUPFAM" id="SSF46548">
    <property type="entry name" value="alpha-helical ferredoxin"/>
    <property type="match status" value="1"/>
</dbReference>
<dbReference type="Gene3D" id="1.10.1060.10">
    <property type="entry name" value="Alpha-helical ferredoxin"/>
    <property type="match status" value="1"/>
</dbReference>
<keyword evidence="6" id="KW-0812">Transmembrane</keyword>
<feature type="transmembrane region" description="Helical" evidence="6">
    <location>
        <begin position="142"/>
        <end position="162"/>
    </location>
</feature>
<feature type="transmembrane region" description="Helical" evidence="6">
    <location>
        <begin position="71"/>
        <end position="92"/>
    </location>
</feature>
<dbReference type="Gene3D" id="1.20.950.20">
    <property type="entry name" value="Transmembrane di-heme cytochromes, Chain C"/>
    <property type="match status" value="1"/>
</dbReference>
<dbReference type="EMBL" id="JAGYPG010000002">
    <property type="protein sequence ID" value="MBS4195884.1"/>
    <property type="molecule type" value="Genomic_DNA"/>
</dbReference>
<dbReference type="InterPro" id="IPR004017">
    <property type="entry name" value="Cys_rich_dom"/>
</dbReference>
<accession>A0A942TGW0</accession>
<keyword evidence="5" id="KW-0411">Iron-sulfur</keyword>
<dbReference type="AlphaFoldDB" id="A0A942TGW0"/>
<keyword evidence="2" id="KW-0479">Metal-binding</keyword>
<dbReference type="GO" id="GO:0051539">
    <property type="term" value="F:4 iron, 4 sulfur cluster binding"/>
    <property type="evidence" value="ECO:0007669"/>
    <property type="project" value="UniProtKB-KW"/>
</dbReference>
<keyword evidence="1" id="KW-0004">4Fe-4S</keyword>
<reference evidence="8 9" key="1">
    <citation type="submission" date="2021-05" db="EMBL/GenBank/DDBJ databases">
        <title>Novel Bacillus species.</title>
        <authorList>
            <person name="Liu G."/>
        </authorList>
    </citation>
    <scope>NUCLEOTIDE SEQUENCE [LARGE SCALE GENOMIC DNA]</scope>
    <source>
        <strain evidence="9">FJAT-49780</strain>
    </source>
</reference>
<feature type="transmembrane region" description="Helical" evidence="6">
    <location>
        <begin position="6"/>
        <end position="27"/>
    </location>
</feature>
<evidence type="ECO:0000259" key="7">
    <source>
        <dbReference type="PROSITE" id="PS51379"/>
    </source>
</evidence>
<feature type="transmembrane region" description="Helical" evidence="6">
    <location>
        <begin position="112"/>
        <end position="130"/>
    </location>
</feature>
<dbReference type="GO" id="GO:0005886">
    <property type="term" value="C:plasma membrane"/>
    <property type="evidence" value="ECO:0007669"/>
    <property type="project" value="TreeGrafter"/>
</dbReference>
<feature type="domain" description="4Fe-4S ferredoxin-type" evidence="7">
    <location>
        <begin position="268"/>
        <end position="298"/>
    </location>
</feature>
<dbReference type="Pfam" id="PF13183">
    <property type="entry name" value="Fer4_8"/>
    <property type="match status" value="1"/>
</dbReference>
<evidence type="ECO:0000256" key="6">
    <source>
        <dbReference type="SAM" id="Phobius"/>
    </source>
</evidence>
<comment type="caution">
    <text evidence="8">The sequence shown here is derived from an EMBL/GenBank/DDBJ whole genome shotgun (WGS) entry which is preliminary data.</text>
</comment>
<gene>
    <name evidence="8" type="ORF">KHA97_12520</name>
</gene>
<keyword evidence="4" id="KW-0408">Iron</keyword>
<dbReference type="InterPro" id="IPR051460">
    <property type="entry name" value="HdrC_iron-sulfur_subunit"/>
</dbReference>
<keyword evidence="9" id="KW-1185">Reference proteome</keyword>
<dbReference type="InterPro" id="IPR017896">
    <property type="entry name" value="4Fe4S_Fe-S-bd"/>
</dbReference>
<keyword evidence="3" id="KW-0560">Oxidoreductase</keyword>
<dbReference type="InterPro" id="IPR017900">
    <property type="entry name" value="4Fe4S_Fe_S_CS"/>
</dbReference>
<dbReference type="PANTHER" id="PTHR43255">
    <property type="entry name" value="IRON-SULFUR-BINDING OXIDOREDUCTASE FADF-RELATED-RELATED"/>
    <property type="match status" value="1"/>
</dbReference>
<evidence type="ECO:0000313" key="9">
    <source>
        <dbReference type="Proteomes" id="UP000681414"/>
    </source>
</evidence>
<proteinExistence type="predicted"/>
<keyword evidence="6" id="KW-0472">Membrane</keyword>
<dbReference type="InterPro" id="IPR036197">
    <property type="entry name" value="NarG-like_sf"/>
</dbReference>
<evidence type="ECO:0000256" key="4">
    <source>
        <dbReference type="ARBA" id="ARBA00023004"/>
    </source>
</evidence>
<dbReference type="Pfam" id="PF02754">
    <property type="entry name" value="CCG"/>
    <property type="match status" value="2"/>
</dbReference>
<dbReference type="InterPro" id="IPR009051">
    <property type="entry name" value="Helical_ferredxn"/>
</dbReference>
<name>A0A942TGW0_9BACI</name>
<keyword evidence="6" id="KW-1133">Transmembrane helix</keyword>
<sequence>MDILFWINWLAFLIVTAYAISLFVYVVRTRIAYIKLGKKAEFDNDVKSRFNNIWTNVFGQKKLLKDKKSGLIHVMFFYGFILVQFGAIDFIWKGLAPSSHLPIGPLYPGFKFFQEIVTLMILVAVVWAFYRRYIEKLPRLKRGFYPSLVLIFIGGLMLSVLLGNGMSLLWHEQTLTWTEPVAAGIATLFSWMSPMAAAVVFYVSWWVHLLLLLAFLVYVPQSKHAHLIAGPANVYLEPLDGGKKLAPIDFEDETQESFGVGKITEFTNLQLVDLYACVECGRCTNMCPASGTGKMLSPMDIMTKLRDHLTNYGAAVTQKQPWVPAFAFAGTVGNQLAKAAKGKGAEEAAAAVNYEPSMIGEIITEEELWACTTCRNCEDQCPVMNKHVSHIIDMRRYLVLTEGKMNPDAQRAMQNIERQGNPWGLNRKEKENWRDTREDVYVPTVKELKKIGEDFEYLFWVGSMGAFDNRSQKIALSFAKLLNEAGISFAIIGNKEKNSGDTPRRLGNEFLFQELATANIAEFEKIGVKKIVTIDPHAYNIFKNEYPDFGFKAEVYHHTELLDELVKEGRLQPRHAVNEKITFHDSCYLGRYNEVYDPPREILKSIPGVELVEIKRHRENAMCCGAGGGLMWMEEDSGQRVNVARTEQALAVNPSIISSGCPYCLTMLSDGTKAKEVEDTVKTYDVAELLEKAVFGEDKELVS</sequence>
<dbReference type="GO" id="GO:0046872">
    <property type="term" value="F:metal ion binding"/>
    <property type="evidence" value="ECO:0007669"/>
    <property type="project" value="UniProtKB-KW"/>
</dbReference>
<dbReference type="RefSeq" id="WP_213125064.1">
    <property type="nucleotide sequence ID" value="NZ_JAGYPG010000002.1"/>
</dbReference>
<feature type="transmembrane region" description="Helical" evidence="6">
    <location>
        <begin position="199"/>
        <end position="219"/>
    </location>
</feature>